<reference evidence="2 3" key="1">
    <citation type="journal article" date="2023" name="Arcadia Sci">
        <title>De novo assembly of a long-read Amblyomma americanum tick genome.</title>
        <authorList>
            <person name="Chou S."/>
            <person name="Poskanzer K.E."/>
            <person name="Rollins M."/>
            <person name="Thuy-Boun P.S."/>
        </authorList>
    </citation>
    <scope>NUCLEOTIDE SEQUENCE [LARGE SCALE GENOMIC DNA]</scope>
    <source>
        <strain evidence="2">F_SG_1</strain>
        <tissue evidence="2">Salivary glands</tissue>
    </source>
</reference>
<comment type="caution">
    <text evidence="2">The sequence shown here is derived from an EMBL/GenBank/DDBJ whole genome shotgun (WGS) entry which is preliminary data.</text>
</comment>
<dbReference type="Proteomes" id="UP001321473">
    <property type="component" value="Unassembled WGS sequence"/>
</dbReference>
<organism evidence="2 3">
    <name type="scientific">Amblyomma americanum</name>
    <name type="common">Lone star tick</name>
    <dbReference type="NCBI Taxonomy" id="6943"/>
    <lineage>
        <taxon>Eukaryota</taxon>
        <taxon>Metazoa</taxon>
        <taxon>Ecdysozoa</taxon>
        <taxon>Arthropoda</taxon>
        <taxon>Chelicerata</taxon>
        <taxon>Arachnida</taxon>
        <taxon>Acari</taxon>
        <taxon>Parasitiformes</taxon>
        <taxon>Ixodida</taxon>
        <taxon>Ixodoidea</taxon>
        <taxon>Ixodidae</taxon>
        <taxon>Amblyomminae</taxon>
        <taxon>Amblyomma</taxon>
    </lineage>
</organism>
<dbReference type="AlphaFoldDB" id="A0AAQ4D987"/>
<evidence type="ECO:0000313" key="3">
    <source>
        <dbReference type="Proteomes" id="UP001321473"/>
    </source>
</evidence>
<evidence type="ECO:0000259" key="1">
    <source>
        <dbReference type="PROSITE" id="PS50279"/>
    </source>
</evidence>
<sequence length="92" mass="10518">MKCNQSETLDICGMPPRPGLCVGQNYNREMKRFFYNSTSRVCQEYSMCENAGAEMEKNSFSTRTLCIFHCSGFPIRNQNNTTKGGKNSSRRQ</sequence>
<dbReference type="SUPFAM" id="SSF57362">
    <property type="entry name" value="BPTI-like"/>
    <property type="match status" value="1"/>
</dbReference>
<keyword evidence="3" id="KW-1185">Reference proteome</keyword>
<protein>
    <recommendedName>
        <fullName evidence="1">BPTI/Kunitz inhibitor domain-containing protein</fullName>
    </recommendedName>
</protein>
<proteinExistence type="predicted"/>
<dbReference type="Gene3D" id="4.10.410.10">
    <property type="entry name" value="Pancreatic trypsin inhibitor Kunitz domain"/>
    <property type="match status" value="1"/>
</dbReference>
<dbReference type="GO" id="GO:0004867">
    <property type="term" value="F:serine-type endopeptidase inhibitor activity"/>
    <property type="evidence" value="ECO:0007669"/>
    <property type="project" value="InterPro"/>
</dbReference>
<gene>
    <name evidence="2" type="ORF">V5799_003339</name>
</gene>
<dbReference type="EMBL" id="JARKHS020033502">
    <property type="protein sequence ID" value="KAK8759027.1"/>
    <property type="molecule type" value="Genomic_DNA"/>
</dbReference>
<feature type="domain" description="BPTI/Kunitz inhibitor" evidence="1">
    <location>
        <begin position="12"/>
        <end position="70"/>
    </location>
</feature>
<evidence type="ECO:0000313" key="2">
    <source>
        <dbReference type="EMBL" id="KAK8759027.1"/>
    </source>
</evidence>
<dbReference type="PROSITE" id="PS50279">
    <property type="entry name" value="BPTI_KUNITZ_2"/>
    <property type="match status" value="1"/>
</dbReference>
<dbReference type="InterPro" id="IPR036880">
    <property type="entry name" value="Kunitz_BPTI_sf"/>
</dbReference>
<accession>A0AAQ4D987</accession>
<dbReference type="InterPro" id="IPR002223">
    <property type="entry name" value="Kunitz_BPTI"/>
</dbReference>
<name>A0AAQ4D987_AMBAM</name>
<dbReference type="Pfam" id="PF00014">
    <property type="entry name" value="Kunitz_BPTI"/>
    <property type="match status" value="1"/>
</dbReference>